<dbReference type="EMBL" id="VSRR010018502">
    <property type="protein sequence ID" value="MPC61395.1"/>
    <property type="molecule type" value="Genomic_DNA"/>
</dbReference>
<protein>
    <submittedName>
        <fullName evidence="1">Uncharacterized protein</fullName>
    </submittedName>
</protein>
<sequence>MTPAATACMCWCLTSHGLTLSRRVT</sequence>
<reference evidence="1 2" key="1">
    <citation type="submission" date="2019-05" db="EMBL/GenBank/DDBJ databases">
        <title>Another draft genome of Portunus trituberculatus and its Hox gene families provides insights of decapod evolution.</title>
        <authorList>
            <person name="Jeong J.-H."/>
            <person name="Song I."/>
            <person name="Kim S."/>
            <person name="Choi T."/>
            <person name="Kim D."/>
            <person name="Ryu S."/>
            <person name="Kim W."/>
        </authorList>
    </citation>
    <scope>NUCLEOTIDE SEQUENCE [LARGE SCALE GENOMIC DNA]</scope>
    <source>
        <tissue evidence="1">Muscle</tissue>
    </source>
</reference>
<dbReference type="Proteomes" id="UP000324222">
    <property type="component" value="Unassembled WGS sequence"/>
</dbReference>
<name>A0A5B7GVK2_PORTR</name>
<evidence type="ECO:0000313" key="1">
    <source>
        <dbReference type="EMBL" id="MPC61395.1"/>
    </source>
</evidence>
<proteinExistence type="predicted"/>
<comment type="caution">
    <text evidence="1">The sequence shown here is derived from an EMBL/GenBank/DDBJ whole genome shotgun (WGS) entry which is preliminary data.</text>
</comment>
<organism evidence="1 2">
    <name type="scientific">Portunus trituberculatus</name>
    <name type="common">Swimming crab</name>
    <name type="synonym">Neptunus trituberculatus</name>
    <dbReference type="NCBI Taxonomy" id="210409"/>
    <lineage>
        <taxon>Eukaryota</taxon>
        <taxon>Metazoa</taxon>
        <taxon>Ecdysozoa</taxon>
        <taxon>Arthropoda</taxon>
        <taxon>Crustacea</taxon>
        <taxon>Multicrustacea</taxon>
        <taxon>Malacostraca</taxon>
        <taxon>Eumalacostraca</taxon>
        <taxon>Eucarida</taxon>
        <taxon>Decapoda</taxon>
        <taxon>Pleocyemata</taxon>
        <taxon>Brachyura</taxon>
        <taxon>Eubrachyura</taxon>
        <taxon>Portunoidea</taxon>
        <taxon>Portunidae</taxon>
        <taxon>Portuninae</taxon>
        <taxon>Portunus</taxon>
    </lineage>
</organism>
<evidence type="ECO:0000313" key="2">
    <source>
        <dbReference type="Proteomes" id="UP000324222"/>
    </source>
</evidence>
<gene>
    <name evidence="1" type="ORF">E2C01_055467</name>
</gene>
<accession>A0A5B7GVK2</accession>
<dbReference type="AlphaFoldDB" id="A0A5B7GVK2"/>
<keyword evidence="2" id="KW-1185">Reference proteome</keyword>